<organism evidence="3 4">
    <name type="scientific">Taylorella equigenitalis (strain MCE9)</name>
    <dbReference type="NCBI Taxonomy" id="937774"/>
    <lineage>
        <taxon>Bacteria</taxon>
        <taxon>Pseudomonadati</taxon>
        <taxon>Pseudomonadota</taxon>
        <taxon>Betaproteobacteria</taxon>
        <taxon>Burkholderiales</taxon>
        <taxon>Alcaligenaceae</taxon>
        <taxon>Taylorella</taxon>
    </lineage>
</organism>
<dbReference type="AlphaFoldDB" id="A0A654KH55"/>
<evidence type="ECO:0000259" key="2">
    <source>
        <dbReference type="PROSITE" id="PS51084"/>
    </source>
</evidence>
<dbReference type="InterPro" id="IPR011146">
    <property type="entry name" value="HIT-like"/>
</dbReference>
<accession>A0A654KH55</accession>
<dbReference type="Proteomes" id="UP000007472">
    <property type="component" value="Chromosome"/>
</dbReference>
<feature type="short sequence motif" description="Histidine triad motif" evidence="1">
    <location>
        <begin position="109"/>
        <end position="113"/>
    </location>
</feature>
<sequence length="177" mass="20630">MTDHNHLHDTCSPCNHNLATDTETCEFCQALGGTFIYRDSKLRVINANDPDFPMYTRVIWEDHSKEMTDLCIADRQYLMDIIYLIEGVQRNLLKAVKVNMAQFGNVVPHLHWHVIPRFSWDLRYPNSFWSDDMRERDDEYLVKLAGLYKLLPDYHAALLDAFIKHSIGDKAVECGCH</sequence>
<protein>
    <submittedName>
        <fullName evidence="3">Histidine triad (HIT) protein</fullName>
    </submittedName>
</protein>
<dbReference type="InterPro" id="IPR036265">
    <property type="entry name" value="HIT-like_sf"/>
</dbReference>
<proteinExistence type="predicted"/>
<reference evidence="3 4" key="1">
    <citation type="journal article" date="2011" name="J. Bacteriol.">
        <title>Genome sequence of Taylorella equigenitalis MCE9, the causative agent of contagious equine metritis.</title>
        <authorList>
            <person name="Hebert L."/>
            <person name="Moumen B."/>
            <person name="Duquesne F."/>
            <person name="Breuil M.F."/>
            <person name="Laugier C."/>
            <person name="Batto J.M."/>
            <person name="Renault P."/>
            <person name="Petry S."/>
        </authorList>
    </citation>
    <scope>NUCLEOTIDE SEQUENCE [LARGE SCALE GENOMIC DNA]</scope>
    <source>
        <strain evidence="3 4">MCE9</strain>
    </source>
</reference>
<evidence type="ECO:0000313" key="3">
    <source>
        <dbReference type="EMBL" id="ADU91777.1"/>
    </source>
</evidence>
<gene>
    <name evidence="3" type="ordered locus">TEQUI_0839</name>
</gene>
<dbReference type="EMBL" id="CP002456">
    <property type="protein sequence ID" value="ADU91777.1"/>
    <property type="molecule type" value="Genomic_DNA"/>
</dbReference>
<feature type="domain" description="HIT" evidence="2">
    <location>
        <begin position="23"/>
        <end position="124"/>
    </location>
</feature>
<dbReference type="PROSITE" id="PS51084">
    <property type="entry name" value="HIT_2"/>
    <property type="match status" value="1"/>
</dbReference>
<dbReference type="Gene3D" id="3.30.428.10">
    <property type="entry name" value="HIT-like"/>
    <property type="match status" value="1"/>
</dbReference>
<evidence type="ECO:0000256" key="1">
    <source>
        <dbReference type="PROSITE-ProRule" id="PRU00464"/>
    </source>
</evidence>
<dbReference type="KEGG" id="teq:TEQUI_0839"/>
<dbReference type="SUPFAM" id="SSF54197">
    <property type="entry name" value="HIT-like"/>
    <property type="match status" value="1"/>
</dbReference>
<dbReference type="GO" id="GO:0003824">
    <property type="term" value="F:catalytic activity"/>
    <property type="evidence" value="ECO:0007669"/>
    <property type="project" value="InterPro"/>
</dbReference>
<dbReference type="Pfam" id="PF01230">
    <property type="entry name" value="HIT"/>
    <property type="match status" value="1"/>
</dbReference>
<evidence type="ECO:0000313" key="4">
    <source>
        <dbReference type="Proteomes" id="UP000007472"/>
    </source>
</evidence>
<name>A0A654KH55_TAYEM</name>